<dbReference type="OrthoDB" id="9806181at2"/>
<dbReference type="PIRSF" id="PIRSF014899">
    <property type="entry name" value="UCP014899"/>
    <property type="match status" value="1"/>
</dbReference>
<proteinExistence type="predicted"/>
<dbReference type="PANTHER" id="PTHR35596">
    <property type="entry name" value="DUF2263 DOMAIN-CONTAINING PROTEIN"/>
    <property type="match status" value="1"/>
</dbReference>
<dbReference type="Proteomes" id="UP000320421">
    <property type="component" value="Chromosome"/>
</dbReference>
<dbReference type="PANTHER" id="PTHR35596:SF1">
    <property type="entry name" value="MICROBIAL-TYPE PARG CATALYTIC DOMAIN-CONTAINING PROTEIN"/>
    <property type="match status" value="1"/>
</dbReference>
<reference evidence="2 3" key="1">
    <citation type="submission" date="2019-02" db="EMBL/GenBank/DDBJ databases">
        <title>Deep-cultivation of Planctomycetes and their phenomic and genomic characterization uncovers novel biology.</title>
        <authorList>
            <person name="Wiegand S."/>
            <person name="Jogler M."/>
            <person name="Boedeker C."/>
            <person name="Pinto D."/>
            <person name="Vollmers J."/>
            <person name="Rivas-Marin E."/>
            <person name="Kohn T."/>
            <person name="Peeters S.H."/>
            <person name="Heuer A."/>
            <person name="Rast P."/>
            <person name="Oberbeckmann S."/>
            <person name="Bunk B."/>
            <person name="Jeske O."/>
            <person name="Meyerdierks A."/>
            <person name="Storesund J.E."/>
            <person name="Kallscheuer N."/>
            <person name="Luecker S."/>
            <person name="Lage O.M."/>
            <person name="Pohl T."/>
            <person name="Merkel B.J."/>
            <person name="Hornburger P."/>
            <person name="Mueller R.-W."/>
            <person name="Bruemmer F."/>
            <person name="Labrenz M."/>
            <person name="Spormann A.M."/>
            <person name="Op den Camp H."/>
            <person name="Overmann J."/>
            <person name="Amann R."/>
            <person name="Jetten M.S.M."/>
            <person name="Mascher T."/>
            <person name="Medema M.H."/>
            <person name="Devos D.P."/>
            <person name="Kaster A.-K."/>
            <person name="Ovreas L."/>
            <person name="Rohde M."/>
            <person name="Galperin M.Y."/>
            <person name="Jogler C."/>
        </authorList>
    </citation>
    <scope>NUCLEOTIDE SEQUENCE [LARGE SCALE GENOMIC DNA]</scope>
    <source>
        <strain evidence="2 3">HG66A1</strain>
    </source>
</reference>
<dbReference type="InterPro" id="IPR019261">
    <property type="entry name" value="PARG_cat_microbial"/>
</dbReference>
<dbReference type="InterPro" id="IPR012664">
    <property type="entry name" value="CHP02452"/>
</dbReference>
<dbReference type="Gene3D" id="3.40.220.10">
    <property type="entry name" value="Leucine Aminopeptidase, subunit E, domain 1"/>
    <property type="match status" value="1"/>
</dbReference>
<organism evidence="2 3">
    <name type="scientific">Gimesia chilikensis</name>
    <dbReference type="NCBI Taxonomy" id="2605989"/>
    <lineage>
        <taxon>Bacteria</taxon>
        <taxon>Pseudomonadati</taxon>
        <taxon>Planctomycetota</taxon>
        <taxon>Planctomycetia</taxon>
        <taxon>Planctomycetales</taxon>
        <taxon>Planctomycetaceae</taxon>
        <taxon>Gimesia</taxon>
    </lineage>
</organism>
<sequence>MSSRTGRANLAKTTLQVMDVGRYVNPQGESVSIAEVMEACNAASEYFAPTELEQLRAEVVSAPCPYAETRFELSNETTLEGAHALALKGNAGRIGVLNFASAKNPGGGFLGGSQAQEESLARSSALYGSLTRFHSEYYEAHRNQKDAFYSDRMIYSPDCPVFRDDAGAFLDASYQVDFLTSPAPNAGAIQKNRPLMVAEIPGTLQARMDKVLALFASKGCATLVLGAWGCGVFRNCPAMVAASYAEFLKPGGPYHGRFELVRFSVLDRAEGQPIYGAFTECFGCAKAAKL</sequence>
<name>A0A517PM67_9PLAN</name>
<evidence type="ECO:0000313" key="3">
    <source>
        <dbReference type="Proteomes" id="UP000320421"/>
    </source>
</evidence>
<keyword evidence="3" id="KW-1185">Reference proteome</keyword>
<dbReference type="AlphaFoldDB" id="A0A517PM67"/>
<dbReference type="NCBIfam" id="TIGR02452">
    <property type="entry name" value="TIGR02452 family protein"/>
    <property type="match status" value="1"/>
</dbReference>
<evidence type="ECO:0000313" key="2">
    <source>
        <dbReference type="EMBL" id="QDT20465.1"/>
    </source>
</evidence>
<protein>
    <recommendedName>
        <fullName evidence="1">Microbial-type PARG catalytic domain-containing protein</fullName>
    </recommendedName>
</protein>
<feature type="domain" description="Microbial-type PARG catalytic" evidence="1">
    <location>
        <begin position="11"/>
        <end position="164"/>
    </location>
</feature>
<evidence type="ECO:0000259" key="1">
    <source>
        <dbReference type="Pfam" id="PF10021"/>
    </source>
</evidence>
<dbReference type="RefSeq" id="WP_145183299.1">
    <property type="nucleotide sequence ID" value="NZ_CP036266.1"/>
</dbReference>
<dbReference type="InterPro" id="IPR043472">
    <property type="entry name" value="Macro_dom-like"/>
</dbReference>
<dbReference type="Pfam" id="PF10021">
    <property type="entry name" value="PARG_cat_microb"/>
    <property type="match status" value="1"/>
</dbReference>
<dbReference type="EMBL" id="CP036266">
    <property type="protein sequence ID" value="QDT20465.1"/>
    <property type="molecule type" value="Genomic_DNA"/>
</dbReference>
<gene>
    <name evidence="2" type="ORF">HG66A1_22510</name>
</gene>
<accession>A0A517PM67</accession>